<feature type="region of interest" description="Disordered" evidence="1">
    <location>
        <begin position="275"/>
        <end position="298"/>
    </location>
</feature>
<gene>
    <name evidence="2" type="primary">trfA</name>
    <name evidence="2" type="ORF">PSEWESI4_02834</name>
</gene>
<evidence type="ECO:0000313" key="3">
    <source>
        <dbReference type="Proteomes" id="UP000583387"/>
    </source>
</evidence>
<comment type="caution">
    <text evidence="2">The sequence shown here is derived from an EMBL/GenBank/DDBJ whole genome shotgun (WGS) entry which is preliminary data.</text>
</comment>
<dbReference type="AlphaFoldDB" id="A0A7U7IA81"/>
<keyword evidence="3" id="KW-1185">Reference proteome</keyword>
<organism evidence="2 3">
    <name type="scientific">Zestomonas carbonaria</name>
    <dbReference type="NCBI Taxonomy" id="2762745"/>
    <lineage>
        <taxon>Bacteria</taxon>
        <taxon>Pseudomonadati</taxon>
        <taxon>Pseudomonadota</taxon>
        <taxon>Gammaproteobacteria</taxon>
        <taxon>Pseudomonadales</taxon>
        <taxon>Pseudomonadaceae</taxon>
        <taxon>Zestomonas</taxon>
    </lineage>
</organism>
<reference evidence="2 3" key="1">
    <citation type="submission" date="2020-08" db="EMBL/GenBank/DDBJ databases">
        <authorList>
            <person name="Criscuolo A."/>
        </authorList>
    </citation>
    <scope>NUCLEOTIDE SEQUENCE [LARGE SCALE GENOMIC DNA]</scope>
    <source>
        <strain evidence="2">CIP111764</strain>
    </source>
</reference>
<dbReference type="RefSeq" id="WP_187671866.1">
    <property type="nucleotide sequence ID" value="NZ_CAJFCI010000056.1"/>
</dbReference>
<accession>A0A7U7IA81</accession>
<dbReference type="Pfam" id="PF07042">
    <property type="entry name" value="TrfA"/>
    <property type="match status" value="1"/>
</dbReference>
<protein>
    <submittedName>
        <fullName evidence="2">Plasmid replication initiator protein TrfA</fullName>
    </submittedName>
</protein>
<proteinExistence type="predicted"/>
<sequence>MQLADKVARIQQRALERPKSKVEHAQPTAAMPFFQIPFWPEETRGVPNAVLRSALFSATTRGSRRYISREQLHAQGDMRILYSGPGLGQGDLDVWETVLHLARSNAQSYEIRTTSYQLLKLQSKSDAGTNRRTLHNCIVRLKASAVEVTHGNYSYMGSLIDEAFRDESTGRYVIRLNPKLCDLFVQGAFTRIDWDVRRSLSGKPLAQWLHGYFSSHAKPYPVSIATLLRLAGSNDQSASSGEQNLRRALDALAQASNEHAHPFSYSIQKMTVQVVRQPTKTQRKHLGKRPPRPPKSPH</sequence>
<feature type="compositionally biased region" description="Basic residues" evidence="1">
    <location>
        <begin position="281"/>
        <end position="298"/>
    </location>
</feature>
<evidence type="ECO:0000313" key="2">
    <source>
        <dbReference type="EMBL" id="CAD5108546.1"/>
    </source>
</evidence>
<dbReference type="EMBL" id="CAJFCI010000056">
    <property type="protein sequence ID" value="CAD5108546.1"/>
    <property type="molecule type" value="Genomic_DNA"/>
</dbReference>
<name>A0A7U7IA81_9GAMM</name>
<evidence type="ECO:0000256" key="1">
    <source>
        <dbReference type="SAM" id="MobiDB-lite"/>
    </source>
</evidence>
<dbReference type="InterPro" id="IPR010751">
    <property type="entry name" value="TrfA"/>
</dbReference>
<dbReference type="Proteomes" id="UP000583387">
    <property type="component" value="Unassembled WGS sequence"/>
</dbReference>